<evidence type="ECO:0000259" key="8">
    <source>
        <dbReference type="PROSITE" id="PS50109"/>
    </source>
</evidence>
<dbReference type="SMART" id="SM00387">
    <property type="entry name" value="HATPase_c"/>
    <property type="match status" value="1"/>
</dbReference>
<name>A0ABM7X7U3_9BACT</name>
<dbReference type="InterPro" id="IPR036890">
    <property type="entry name" value="HATPase_C_sf"/>
</dbReference>
<dbReference type="InterPro" id="IPR004358">
    <property type="entry name" value="Sig_transdc_His_kin-like_C"/>
</dbReference>
<organism evidence="10 11">
    <name type="scientific">Anaeromyxobacter paludicola</name>
    <dbReference type="NCBI Taxonomy" id="2918171"/>
    <lineage>
        <taxon>Bacteria</taxon>
        <taxon>Pseudomonadati</taxon>
        <taxon>Myxococcota</taxon>
        <taxon>Myxococcia</taxon>
        <taxon>Myxococcales</taxon>
        <taxon>Cystobacterineae</taxon>
        <taxon>Anaeromyxobacteraceae</taxon>
        <taxon>Anaeromyxobacter</taxon>
    </lineage>
</organism>
<keyword evidence="4" id="KW-0808">Transferase</keyword>
<dbReference type="PANTHER" id="PTHR43711">
    <property type="entry name" value="TWO-COMPONENT HISTIDINE KINASE"/>
    <property type="match status" value="1"/>
</dbReference>
<gene>
    <name evidence="10" type="ORF">AMPC_09830</name>
</gene>
<feature type="modified residue" description="4-aspartylphosphate" evidence="7">
    <location>
        <position position="53"/>
    </location>
</feature>
<keyword evidence="11" id="KW-1185">Reference proteome</keyword>
<dbReference type="Gene3D" id="1.10.287.130">
    <property type="match status" value="1"/>
</dbReference>
<dbReference type="EMBL" id="AP025592">
    <property type="protein sequence ID" value="BDG07870.1"/>
    <property type="molecule type" value="Genomic_DNA"/>
</dbReference>
<evidence type="ECO:0000256" key="1">
    <source>
        <dbReference type="ARBA" id="ARBA00000085"/>
    </source>
</evidence>
<dbReference type="InterPro" id="IPR001789">
    <property type="entry name" value="Sig_transdc_resp-reg_receiver"/>
</dbReference>
<dbReference type="SMART" id="SM00448">
    <property type="entry name" value="REC"/>
    <property type="match status" value="1"/>
</dbReference>
<feature type="domain" description="Response regulatory" evidence="9">
    <location>
        <begin position="4"/>
        <end position="118"/>
    </location>
</feature>
<dbReference type="Gene3D" id="3.30.565.10">
    <property type="entry name" value="Histidine kinase-like ATPase, C-terminal domain"/>
    <property type="match status" value="1"/>
</dbReference>
<comment type="catalytic activity">
    <reaction evidence="1">
        <text>ATP + protein L-histidine = ADP + protein N-phospho-L-histidine.</text>
        <dbReference type="EC" id="2.7.13.3"/>
    </reaction>
</comment>
<sequence>MSPRVLCIEGDPGLRATVRELLEESGFAVDESPTGLAGIERALTLPPDLVLADVHLPDIEGPELASRLKQERSLARVPFVAVGTGPAEHDVAIAAGCDGFIEQPIARDRFVSEVRAFLAGKRELLDERGERENLRTFSAGLAAKLEQAVAGASDAAARLDRSDRLRSAFIHNLSHELSTPLTPLAGYLRILQSGKLGPLSDQQRKILDSVLAAVGRLTRIVDNLSDFASLQAGQAAILHAVVDPDQLAEDVVAEQRAAIKEARLHVTVTRGGGGPVQADARKLRQALANVVSNAVKFSPHGGEVLVEVARAGDRLRFSIYDQGPGIRGADAVNVFEPFFHASRKGDARAPGSGLGLPVARRIAEAHGGQIVLESPPRTQPAGTPRHFTGTKIVLEIPARPVEARPQPPAQVSG</sequence>
<dbReference type="InterPro" id="IPR011006">
    <property type="entry name" value="CheY-like_superfamily"/>
</dbReference>
<dbReference type="InterPro" id="IPR050736">
    <property type="entry name" value="Sensor_HK_Regulatory"/>
</dbReference>
<evidence type="ECO:0000256" key="4">
    <source>
        <dbReference type="ARBA" id="ARBA00022679"/>
    </source>
</evidence>
<keyword evidence="3 7" id="KW-0597">Phosphoprotein</keyword>
<dbReference type="GO" id="GO:0016301">
    <property type="term" value="F:kinase activity"/>
    <property type="evidence" value="ECO:0007669"/>
    <property type="project" value="UniProtKB-KW"/>
</dbReference>
<dbReference type="InterPro" id="IPR036097">
    <property type="entry name" value="HisK_dim/P_sf"/>
</dbReference>
<dbReference type="InterPro" id="IPR003661">
    <property type="entry name" value="HisK_dim/P_dom"/>
</dbReference>
<dbReference type="PANTHER" id="PTHR43711:SF1">
    <property type="entry name" value="HISTIDINE KINASE 1"/>
    <property type="match status" value="1"/>
</dbReference>
<feature type="domain" description="Histidine kinase" evidence="8">
    <location>
        <begin position="172"/>
        <end position="400"/>
    </location>
</feature>
<evidence type="ECO:0000256" key="5">
    <source>
        <dbReference type="ARBA" id="ARBA00022777"/>
    </source>
</evidence>
<dbReference type="Proteomes" id="UP001162734">
    <property type="component" value="Chromosome"/>
</dbReference>
<keyword evidence="5 10" id="KW-0418">Kinase</keyword>
<dbReference type="Pfam" id="PF00512">
    <property type="entry name" value="HisKA"/>
    <property type="match status" value="1"/>
</dbReference>
<accession>A0ABM7X7U3</accession>
<evidence type="ECO:0000256" key="2">
    <source>
        <dbReference type="ARBA" id="ARBA00012438"/>
    </source>
</evidence>
<evidence type="ECO:0000259" key="9">
    <source>
        <dbReference type="PROSITE" id="PS50110"/>
    </source>
</evidence>
<dbReference type="CDD" id="cd00082">
    <property type="entry name" value="HisKA"/>
    <property type="match status" value="1"/>
</dbReference>
<dbReference type="InterPro" id="IPR003594">
    <property type="entry name" value="HATPase_dom"/>
</dbReference>
<dbReference type="SUPFAM" id="SSF47384">
    <property type="entry name" value="Homodimeric domain of signal transducing histidine kinase"/>
    <property type="match status" value="1"/>
</dbReference>
<proteinExistence type="predicted"/>
<dbReference type="SUPFAM" id="SSF52172">
    <property type="entry name" value="CheY-like"/>
    <property type="match status" value="1"/>
</dbReference>
<reference evidence="11" key="1">
    <citation type="journal article" date="2022" name="Int. J. Syst. Evol. Microbiol.">
        <title>Anaeromyxobacter oryzae sp. nov., Anaeromyxobacter diazotrophicus sp. nov. and Anaeromyxobacter paludicola sp. nov., isolated from paddy soils.</title>
        <authorList>
            <person name="Itoh H."/>
            <person name="Xu Z."/>
            <person name="Mise K."/>
            <person name="Masuda Y."/>
            <person name="Ushijima N."/>
            <person name="Hayakawa C."/>
            <person name="Shiratori Y."/>
            <person name="Senoo K."/>
        </authorList>
    </citation>
    <scope>NUCLEOTIDE SEQUENCE [LARGE SCALE GENOMIC DNA]</scope>
    <source>
        <strain evidence="11">Red630</strain>
    </source>
</reference>
<dbReference type="PRINTS" id="PR00344">
    <property type="entry name" value="BCTRLSENSOR"/>
</dbReference>
<dbReference type="PROSITE" id="PS50109">
    <property type="entry name" value="HIS_KIN"/>
    <property type="match status" value="1"/>
</dbReference>
<dbReference type="Pfam" id="PF00072">
    <property type="entry name" value="Response_reg"/>
    <property type="match status" value="1"/>
</dbReference>
<keyword evidence="6" id="KW-0902">Two-component regulatory system</keyword>
<dbReference type="InterPro" id="IPR005467">
    <property type="entry name" value="His_kinase_dom"/>
</dbReference>
<evidence type="ECO:0000313" key="11">
    <source>
        <dbReference type="Proteomes" id="UP001162734"/>
    </source>
</evidence>
<dbReference type="CDD" id="cd00075">
    <property type="entry name" value="HATPase"/>
    <property type="match status" value="1"/>
</dbReference>
<evidence type="ECO:0000256" key="7">
    <source>
        <dbReference type="PROSITE-ProRule" id="PRU00169"/>
    </source>
</evidence>
<dbReference type="EC" id="2.7.13.3" evidence="2"/>
<protein>
    <recommendedName>
        <fullName evidence="2">histidine kinase</fullName>
        <ecNumber evidence="2">2.7.13.3</ecNumber>
    </recommendedName>
</protein>
<evidence type="ECO:0000313" key="10">
    <source>
        <dbReference type="EMBL" id="BDG07870.1"/>
    </source>
</evidence>
<dbReference type="PROSITE" id="PS50110">
    <property type="entry name" value="RESPONSE_REGULATORY"/>
    <property type="match status" value="1"/>
</dbReference>
<dbReference type="Gene3D" id="3.40.50.2300">
    <property type="match status" value="1"/>
</dbReference>
<evidence type="ECO:0000256" key="3">
    <source>
        <dbReference type="ARBA" id="ARBA00022553"/>
    </source>
</evidence>
<dbReference type="SMART" id="SM00388">
    <property type="entry name" value="HisKA"/>
    <property type="match status" value="1"/>
</dbReference>
<dbReference type="SUPFAM" id="SSF55874">
    <property type="entry name" value="ATPase domain of HSP90 chaperone/DNA topoisomerase II/histidine kinase"/>
    <property type="match status" value="1"/>
</dbReference>
<dbReference type="RefSeq" id="WP_248344834.1">
    <property type="nucleotide sequence ID" value="NZ_AP025592.1"/>
</dbReference>
<evidence type="ECO:0000256" key="6">
    <source>
        <dbReference type="ARBA" id="ARBA00023012"/>
    </source>
</evidence>
<dbReference type="Pfam" id="PF02518">
    <property type="entry name" value="HATPase_c"/>
    <property type="match status" value="1"/>
</dbReference>